<dbReference type="Proteomes" id="UP000814128">
    <property type="component" value="Unassembled WGS sequence"/>
</dbReference>
<proteinExistence type="predicted"/>
<sequence length="257" mass="27518">MASERGVALITGAAGGLGRAIALRLAKDGYDIALTDLPNTDVPAVEAEVKALGRRTHVLYADVRVEQEVENMIQSVVNALGSLDVMVANAGIVMVNTILTLSTEHMKRILDVNVLGVFHCYKFAAKQMIAQGRGGRIIGASSLAGKHGYDFLTAYSTSKFAVRGLTQATAADLGKHGITVNAYAPGLTETNMSTRSHTQRWKRPRCSFSMYSDSDLSIAKASAMRRMGDPDDVANLVSYLCSPGASFITGTPLFIFR</sequence>
<comment type="caution">
    <text evidence="1">The sequence shown here is derived from an EMBL/GenBank/DDBJ whole genome shotgun (WGS) entry which is preliminary data.</text>
</comment>
<evidence type="ECO:0000313" key="2">
    <source>
        <dbReference type="Proteomes" id="UP000814128"/>
    </source>
</evidence>
<name>A0ACB8QCI0_9AGAM</name>
<accession>A0ACB8QCI0</accession>
<reference evidence="1" key="1">
    <citation type="submission" date="2021-02" db="EMBL/GenBank/DDBJ databases">
        <authorList>
            <consortium name="DOE Joint Genome Institute"/>
            <person name="Ahrendt S."/>
            <person name="Looney B.P."/>
            <person name="Miyauchi S."/>
            <person name="Morin E."/>
            <person name="Drula E."/>
            <person name="Courty P.E."/>
            <person name="Chicoki N."/>
            <person name="Fauchery L."/>
            <person name="Kohler A."/>
            <person name="Kuo A."/>
            <person name="Labutti K."/>
            <person name="Pangilinan J."/>
            <person name="Lipzen A."/>
            <person name="Riley R."/>
            <person name="Andreopoulos W."/>
            <person name="He G."/>
            <person name="Johnson J."/>
            <person name="Barry K.W."/>
            <person name="Grigoriev I.V."/>
            <person name="Nagy L."/>
            <person name="Hibbett D."/>
            <person name="Henrissat B."/>
            <person name="Matheny P.B."/>
            <person name="Labbe J."/>
            <person name="Martin F."/>
        </authorList>
    </citation>
    <scope>NUCLEOTIDE SEQUENCE</scope>
    <source>
        <strain evidence="1">EC-137</strain>
    </source>
</reference>
<dbReference type="EMBL" id="MU273671">
    <property type="protein sequence ID" value="KAI0029516.1"/>
    <property type="molecule type" value="Genomic_DNA"/>
</dbReference>
<gene>
    <name evidence="1" type="ORF">K488DRAFT_56182</name>
</gene>
<organism evidence="1 2">
    <name type="scientific">Vararia minispora EC-137</name>
    <dbReference type="NCBI Taxonomy" id="1314806"/>
    <lineage>
        <taxon>Eukaryota</taxon>
        <taxon>Fungi</taxon>
        <taxon>Dikarya</taxon>
        <taxon>Basidiomycota</taxon>
        <taxon>Agaricomycotina</taxon>
        <taxon>Agaricomycetes</taxon>
        <taxon>Russulales</taxon>
        <taxon>Lachnocladiaceae</taxon>
        <taxon>Vararia</taxon>
    </lineage>
</organism>
<reference evidence="1" key="2">
    <citation type="journal article" date="2022" name="New Phytol.">
        <title>Evolutionary transition to the ectomycorrhizal habit in the genomes of a hyperdiverse lineage of mushroom-forming fungi.</title>
        <authorList>
            <person name="Looney B."/>
            <person name="Miyauchi S."/>
            <person name="Morin E."/>
            <person name="Drula E."/>
            <person name="Courty P.E."/>
            <person name="Kohler A."/>
            <person name="Kuo A."/>
            <person name="LaButti K."/>
            <person name="Pangilinan J."/>
            <person name="Lipzen A."/>
            <person name="Riley R."/>
            <person name="Andreopoulos W."/>
            <person name="He G."/>
            <person name="Johnson J."/>
            <person name="Nolan M."/>
            <person name="Tritt A."/>
            <person name="Barry K.W."/>
            <person name="Grigoriev I.V."/>
            <person name="Nagy L.G."/>
            <person name="Hibbett D."/>
            <person name="Henrissat B."/>
            <person name="Matheny P.B."/>
            <person name="Labbe J."/>
            <person name="Martin F.M."/>
        </authorList>
    </citation>
    <scope>NUCLEOTIDE SEQUENCE</scope>
    <source>
        <strain evidence="1">EC-137</strain>
    </source>
</reference>
<evidence type="ECO:0000313" key="1">
    <source>
        <dbReference type="EMBL" id="KAI0029516.1"/>
    </source>
</evidence>
<protein>
    <submittedName>
        <fullName evidence="1">NAD(P)-binding protein</fullName>
    </submittedName>
</protein>
<keyword evidence="2" id="KW-1185">Reference proteome</keyword>